<organism evidence="1 2">
    <name type="scientific">Aquitalea magnusonii</name>
    <dbReference type="NCBI Taxonomy" id="332411"/>
    <lineage>
        <taxon>Bacteria</taxon>
        <taxon>Pseudomonadati</taxon>
        <taxon>Pseudomonadota</taxon>
        <taxon>Betaproteobacteria</taxon>
        <taxon>Neisseriales</taxon>
        <taxon>Chromobacteriaceae</taxon>
        <taxon>Aquitalea</taxon>
    </lineage>
</organism>
<protein>
    <submittedName>
        <fullName evidence="1">Uncharacterized protein</fullName>
    </submittedName>
</protein>
<sequence length="39" mass="4168">MSPFAVVVTRLTTTAHGGAEALLRGLTVPEPRLFQKKSS</sequence>
<reference evidence="2" key="3">
    <citation type="journal article" date="2017" name="Plant Physiol. Biochem.">
        <title>Differential oxidative and antioxidative response of duckweed Lemna minor toward plant growth promoting/inhibiting bacteria.</title>
        <authorList>
            <person name="Ishizawa H."/>
            <person name="Kuroda M."/>
            <person name="Morikawa M."/>
            <person name="Ike M."/>
        </authorList>
    </citation>
    <scope>NUCLEOTIDE SEQUENCE [LARGE SCALE GENOMIC DNA]</scope>
    <source>
        <strain evidence="2">H3</strain>
    </source>
</reference>
<reference evidence="2" key="1">
    <citation type="journal article" date="2017" name="Biotechnol. Biofuels">
        <title>Evaluation of environmental bacterial communities as a factor affecting the growth of duckweed Lemna minor.</title>
        <authorList>
            <person name="Ishizawa H."/>
            <person name="Kuroda M."/>
            <person name="Morikawa M."/>
            <person name="Ike M."/>
        </authorList>
    </citation>
    <scope>NUCLEOTIDE SEQUENCE [LARGE SCALE GENOMIC DNA]</scope>
    <source>
        <strain evidence="2">H3</strain>
    </source>
</reference>
<reference evidence="1 2" key="2">
    <citation type="journal article" date="2017" name="Genome Announc.">
        <title>Draft genome sequence of Aquitalea magnusonii strain H3, a plant growth-promoting bacterium of duckweed Lemna minor.</title>
        <authorList>
            <person name="Ishizawa H."/>
            <person name="Kuroda M."/>
            <person name="Ike M."/>
        </authorList>
    </citation>
    <scope>NUCLEOTIDE SEQUENCE [LARGE SCALE GENOMIC DNA]</scope>
    <source>
        <strain evidence="1 2">H3</strain>
    </source>
</reference>
<gene>
    <name evidence="1" type="ORF">DLM_3950</name>
</gene>
<dbReference type="AlphaFoldDB" id="A0A3G9GLZ8"/>
<keyword evidence="2" id="KW-1185">Reference proteome</keyword>
<dbReference type="KEGG" id="amah:DLM_3950"/>
<dbReference type="EMBL" id="AP018823">
    <property type="protein sequence ID" value="BBF87529.1"/>
    <property type="molecule type" value="Genomic_DNA"/>
</dbReference>
<dbReference type="Proteomes" id="UP000198290">
    <property type="component" value="Chromosome"/>
</dbReference>
<evidence type="ECO:0000313" key="2">
    <source>
        <dbReference type="Proteomes" id="UP000198290"/>
    </source>
</evidence>
<evidence type="ECO:0000313" key="1">
    <source>
        <dbReference type="EMBL" id="BBF87529.1"/>
    </source>
</evidence>
<accession>A0A3G9GLZ8</accession>
<name>A0A3G9GLZ8_9NEIS</name>
<proteinExistence type="predicted"/>